<evidence type="ECO:0000256" key="1">
    <source>
        <dbReference type="ARBA" id="ARBA00022884"/>
    </source>
</evidence>
<evidence type="ECO:0000313" key="5">
    <source>
        <dbReference type="EMBL" id="KAE8694189.1"/>
    </source>
</evidence>
<dbReference type="CDD" id="cd00590">
    <property type="entry name" value="RRM_SF"/>
    <property type="match status" value="2"/>
</dbReference>
<dbReference type="InterPro" id="IPR035979">
    <property type="entry name" value="RBD_domain_sf"/>
</dbReference>
<dbReference type="EMBL" id="VEPZ02001112">
    <property type="protein sequence ID" value="KAE8694189.1"/>
    <property type="molecule type" value="Genomic_DNA"/>
</dbReference>
<feature type="compositionally biased region" description="Acidic residues" evidence="3">
    <location>
        <begin position="79"/>
        <end position="110"/>
    </location>
</feature>
<dbReference type="GO" id="GO:0003723">
    <property type="term" value="F:RNA binding"/>
    <property type="evidence" value="ECO:0007669"/>
    <property type="project" value="UniProtKB-UniRule"/>
</dbReference>
<dbReference type="InterPro" id="IPR000504">
    <property type="entry name" value="RRM_dom"/>
</dbReference>
<evidence type="ECO:0000259" key="4">
    <source>
        <dbReference type="PROSITE" id="PS50102"/>
    </source>
</evidence>
<feature type="region of interest" description="Disordered" evidence="3">
    <location>
        <begin position="1"/>
        <end position="110"/>
    </location>
</feature>
<dbReference type="PANTHER" id="PTHR21245">
    <property type="entry name" value="HETEROGENEOUS NUCLEAR RIBONUCLEOPROTEIN"/>
    <property type="match status" value="1"/>
</dbReference>
<protein>
    <submittedName>
        <fullName evidence="5">RNA-binding family protein isoform 1</fullName>
    </submittedName>
</protein>
<keyword evidence="6" id="KW-1185">Reference proteome</keyword>
<evidence type="ECO:0000256" key="3">
    <source>
        <dbReference type="SAM" id="MobiDB-lite"/>
    </source>
</evidence>
<evidence type="ECO:0000256" key="2">
    <source>
        <dbReference type="PROSITE-ProRule" id="PRU00176"/>
    </source>
</evidence>
<feature type="domain" description="RRM" evidence="4">
    <location>
        <begin position="185"/>
        <end position="263"/>
    </location>
</feature>
<dbReference type="AlphaFoldDB" id="A0A6A2ZSC1"/>
<dbReference type="SUPFAM" id="SSF54928">
    <property type="entry name" value="RNA-binding domain, RBD"/>
    <property type="match status" value="1"/>
</dbReference>
<dbReference type="Proteomes" id="UP000436088">
    <property type="component" value="Unassembled WGS sequence"/>
</dbReference>
<keyword evidence="1 2" id="KW-0694">RNA-binding</keyword>
<dbReference type="Gene3D" id="3.30.70.330">
    <property type="match status" value="2"/>
</dbReference>
<comment type="caution">
    <text evidence="5">The sequence shown here is derived from an EMBL/GenBank/DDBJ whole genome shotgun (WGS) entry which is preliminary data.</text>
</comment>
<proteinExistence type="predicted"/>
<reference evidence="5" key="1">
    <citation type="submission" date="2019-09" db="EMBL/GenBank/DDBJ databases">
        <title>Draft genome information of white flower Hibiscus syriacus.</title>
        <authorList>
            <person name="Kim Y.-M."/>
        </authorList>
    </citation>
    <scope>NUCLEOTIDE SEQUENCE [LARGE SCALE GENOMIC DNA]</scope>
    <source>
        <strain evidence="5">YM2019G1</strain>
    </source>
</reference>
<dbReference type="Pfam" id="PF00076">
    <property type="entry name" value="RRM_1"/>
    <property type="match status" value="2"/>
</dbReference>
<accession>A0A6A2ZSC1</accession>
<organism evidence="5 6">
    <name type="scientific">Hibiscus syriacus</name>
    <name type="common">Rose of Sharon</name>
    <dbReference type="NCBI Taxonomy" id="106335"/>
    <lineage>
        <taxon>Eukaryota</taxon>
        <taxon>Viridiplantae</taxon>
        <taxon>Streptophyta</taxon>
        <taxon>Embryophyta</taxon>
        <taxon>Tracheophyta</taxon>
        <taxon>Spermatophyta</taxon>
        <taxon>Magnoliopsida</taxon>
        <taxon>eudicotyledons</taxon>
        <taxon>Gunneridae</taxon>
        <taxon>Pentapetalae</taxon>
        <taxon>rosids</taxon>
        <taxon>malvids</taxon>
        <taxon>Malvales</taxon>
        <taxon>Malvaceae</taxon>
        <taxon>Malvoideae</taxon>
        <taxon>Hibiscus</taxon>
    </lineage>
</organism>
<sequence length="572" mass="65103">MPPRTVKKGVASTGSKKDHRFTRGASKSKNSPAEPVEEAVNVKEDSVPVVGAREDGKEDVVEAVKVDEKPTVEQKVESIEEYEKDERLELDDNEPEENSGEDYEEKEIGPDEVEYEIEEEFEEEQDGEEKDGDLSDYEDIHEVEGDADADDEHPWEEMDHAVLYDREEHDKRHEFFQERRKRKEFEVFVGGLDKDATEQDIRKVFSQVGEVVEVRLMMNPQTKNNKGFAFLRFATIDQVKHAFTELKNHVISGKQCGVTPSPDSDTLFLGNICRTWTKEAVRTIFIDCLPPWDEDHIRELLKKYGWIENIELAQNMLSAGRKDYDFVTFDTHDSAVTCAKRINNTELSEGDIKAKVRARLSIPHQRGRGNHISRDGFRSGRGSRRVIRGSWSCPDPRGFTPHVREYGQRDEIHPLRSRGVTDYGSKVVPDSQSSYREEYYSRNSGYFDLPRITSCTAERRPYVDDAYAQRFERAPPSYRDGYDHDYDMSGSKRPYVVMDDGPPRYVDAVARHSRARLDYGLAGGAPPFADVYGDRHGRSNLGYGGSRGSLSGQDSHGLYGSRHGMSYGGGLI</sequence>
<evidence type="ECO:0000313" key="6">
    <source>
        <dbReference type="Proteomes" id="UP000436088"/>
    </source>
</evidence>
<dbReference type="PROSITE" id="PS50102">
    <property type="entry name" value="RRM"/>
    <property type="match status" value="2"/>
</dbReference>
<feature type="domain" description="RRM" evidence="4">
    <location>
        <begin position="282"/>
        <end position="359"/>
    </location>
</feature>
<dbReference type="SMART" id="SM00360">
    <property type="entry name" value="RRM"/>
    <property type="match status" value="2"/>
</dbReference>
<feature type="compositionally biased region" description="Basic and acidic residues" evidence="3">
    <location>
        <begin position="40"/>
        <end position="78"/>
    </location>
</feature>
<name>A0A6A2ZSC1_HIBSY</name>
<dbReference type="InterPro" id="IPR012677">
    <property type="entry name" value="Nucleotide-bd_a/b_plait_sf"/>
</dbReference>
<gene>
    <name evidence="5" type="ORF">F3Y22_tig00110788pilonHSYRG00602</name>
</gene>